<dbReference type="EMBL" id="BLAL01000017">
    <property type="protein sequence ID" value="GES75661.1"/>
    <property type="molecule type" value="Genomic_DNA"/>
</dbReference>
<dbReference type="Proteomes" id="UP000247702">
    <property type="component" value="Unassembled WGS sequence"/>
</dbReference>
<organism evidence="2 4">
    <name type="scientific">Rhizophagus clarus</name>
    <dbReference type="NCBI Taxonomy" id="94130"/>
    <lineage>
        <taxon>Eukaryota</taxon>
        <taxon>Fungi</taxon>
        <taxon>Fungi incertae sedis</taxon>
        <taxon>Mucoromycota</taxon>
        <taxon>Glomeromycotina</taxon>
        <taxon>Glomeromycetes</taxon>
        <taxon>Glomerales</taxon>
        <taxon>Glomeraceae</taxon>
        <taxon>Rhizophagus</taxon>
    </lineage>
</organism>
<feature type="coiled-coil region" evidence="1">
    <location>
        <begin position="321"/>
        <end position="348"/>
    </location>
</feature>
<comment type="caution">
    <text evidence="2">The sequence shown here is derived from an EMBL/GenBank/DDBJ whole genome shotgun (WGS) entry which is preliminary data.</text>
</comment>
<protein>
    <submittedName>
        <fullName evidence="2">Uncharacterized protein</fullName>
    </submittedName>
</protein>
<evidence type="ECO:0000256" key="1">
    <source>
        <dbReference type="SAM" id="Coils"/>
    </source>
</evidence>
<accession>A0A2Z6QST0</accession>
<evidence type="ECO:0000313" key="4">
    <source>
        <dbReference type="Proteomes" id="UP000247702"/>
    </source>
</evidence>
<keyword evidence="4" id="KW-1185">Reference proteome</keyword>
<proteinExistence type="predicted"/>
<reference evidence="3" key="2">
    <citation type="submission" date="2019-10" db="EMBL/GenBank/DDBJ databases">
        <title>Conservation and host-specific expression of non-tandemly repeated heterogenous ribosome RNA gene in arbuscular mycorrhizal fungi.</title>
        <authorList>
            <person name="Maeda T."/>
            <person name="Kobayashi Y."/>
            <person name="Nakagawa T."/>
            <person name="Ezawa T."/>
            <person name="Yamaguchi K."/>
            <person name="Bino T."/>
            <person name="Nishimoto Y."/>
            <person name="Shigenobu S."/>
            <person name="Kawaguchi M."/>
        </authorList>
    </citation>
    <scope>NUCLEOTIDE SEQUENCE</scope>
    <source>
        <strain evidence="3">HR1</strain>
    </source>
</reference>
<dbReference type="AlphaFoldDB" id="A0A2Z6QST0"/>
<evidence type="ECO:0000313" key="3">
    <source>
        <dbReference type="EMBL" id="GES75661.1"/>
    </source>
</evidence>
<dbReference type="InterPro" id="IPR032675">
    <property type="entry name" value="LRR_dom_sf"/>
</dbReference>
<reference evidence="2 4" key="1">
    <citation type="submission" date="2017-11" db="EMBL/GenBank/DDBJ databases">
        <title>The genome of Rhizophagus clarus HR1 reveals common genetic basis of auxotrophy among arbuscular mycorrhizal fungi.</title>
        <authorList>
            <person name="Kobayashi Y."/>
        </authorList>
    </citation>
    <scope>NUCLEOTIDE SEQUENCE [LARGE SCALE GENOMIC DNA]</scope>
    <source>
        <strain evidence="2 4">HR1</strain>
    </source>
</reference>
<dbReference type="Proteomes" id="UP000615446">
    <property type="component" value="Unassembled WGS sequence"/>
</dbReference>
<gene>
    <name evidence="3" type="ORF">RCL2_000308300</name>
    <name evidence="2" type="ORF">RclHR1_14760006</name>
</gene>
<dbReference type="EMBL" id="BEXD01000531">
    <property type="protein sequence ID" value="GBB88214.1"/>
    <property type="molecule type" value="Genomic_DNA"/>
</dbReference>
<dbReference type="OrthoDB" id="2380314at2759"/>
<keyword evidence="1" id="KW-0175">Coiled coil</keyword>
<dbReference type="SUPFAM" id="SSF52058">
    <property type="entry name" value="L domain-like"/>
    <property type="match status" value="1"/>
</dbReference>
<name>A0A2Z6QST0_9GLOM</name>
<dbReference type="Gene3D" id="3.80.10.10">
    <property type="entry name" value="Ribonuclease Inhibitor"/>
    <property type="match status" value="1"/>
</dbReference>
<evidence type="ECO:0000313" key="2">
    <source>
        <dbReference type="EMBL" id="GBB88214.1"/>
    </source>
</evidence>
<sequence>MVVLNGLEWALALYNYGQGENNPAPMSEYSLRYMVKDGRQILDLTDYNIRGPLKLIRFTRLKELDCSSERKLSPLTKEYNDYSRNDITGIDLSECPDLRKLNCSNNVNLTILNISNCFNLTNINVTGCLNLCKVICDNSPYFPTEIIEKAKIPFCSYPGCQEAGYYNGRCGIHRKYYCKEEGCKTQIHISQEYCSSHRMSCKIFDCSFRTSSPYNYCIYHKKELERKKEQLFHDKNQLKEQITVKENILMQLIGSTKSELVSKSIFPAKRKEKEAVYQNYLDKLLTIQKQIVQQLPSQIQLEQQAKKHLSKKLSEKKIQNLCQAQMELTKLEIDLAELEKKLLQIQSSN</sequence>